<dbReference type="PANTHER" id="PTHR21107">
    <property type="entry name" value="CYTOCHROME C OXIDASE ASSEMBLY PROTEIN COX19"/>
    <property type="match status" value="1"/>
</dbReference>
<accession>A0A6P8Z2B3</accession>
<proteinExistence type="inferred from homology"/>
<dbReference type="PROSITE" id="PS51808">
    <property type="entry name" value="CHCH"/>
    <property type="match status" value="1"/>
</dbReference>
<sequence length="87" mass="10086">MAQFAKPRFVPTPPDKGSFPLDHDGVCKNLMSTYMKCLATNKQDNTKCREEIKLYLDCRMNNNLMTKEDWRTLGLDDVETKSKVIQK</sequence>
<dbReference type="KEGG" id="tpal:117644971"/>
<evidence type="ECO:0000256" key="3">
    <source>
        <dbReference type="ARBA" id="ARBA00023157"/>
    </source>
</evidence>
<dbReference type="InterPro" id="IPR051383">
    <property type="entry name" value="COX19"/>
</dbReference>
<gene>
    <name evidence="8" type="primary">LOC117644971</name>
</gene>
<dbReference type="SUPFAM" id="SSF47072">
    <property type="entry name" value="Cysteine alpha-hairpin motif"/>
    <property type="match status" value="1"/>
</dbReference>
<keyword evidence="7" id="KW-1185">Reference proteome</keyword>
<name>A0A6P8Z2B3_THRPL</name>
<feature type="domain" description="CHCH" evidence="6">
    <location>
        <begin position="27"/>
        <end position="61"/>
    </location>
</feature>
<keyword evidence="2" id="KW-0963">Cytoplasm</keyword>
<evidence type="ECO:0000313" key="8">
    <source>
        <dbReference type="RefSeq" id="XP_034240727.1"/>
    </source>
</evidence>
<evidence type="ECO:0000259" key="6">
    <source>
        <dbReference type="Pfam" id="PF06747"/>
    </source>
</evidence>
<dbReference type="FunCoup" id="A0A6P8Z2B3">
    <property type="interactions" value="981"/>
</dbReference>
<dbReference type="RefSeq" id="XP_034240727.1">
    <property type="nucleotide sequence ID" value="XM_034384836.1"/>
</dbReference>
<evidence type="ECO:0000256" key="5">
    <source>
        <dbReference type="ARBA" id="ARBA00039385"/>
    </source>
</evidence>
<dbReference type="InterPro" id="IPR009069">
    <property type="entry name" value="Cys_alpha_HP_mot_SF"/>
</dbReference>
<dbReference type="GeneID" id="117644971"/>
<reference evidence="8" key="1">
    <citation type="submission" date="2025-08" db="UniProtKB">
        <authorList>
            <consortium name="RefSeq"/>
        </authorList>
    </citation>
    <scope>IDENTIFICATION</scope>
    <source>
        <tissue evidence="8">Total insect</tissue>
    </source>
</reference>
<keyword evidence="3" id="KW-1015">Disulfide bond</keyword>
<dbReference type="GO" id="GO:0033617">
    <property type="term" value="P:mitochondrial respiratory chain complex IV assembly"/>
    <property type="evidence" value="ECO:0007669"/>
    <property type="project" value="TreeGrafter"/>
</dbReference>
<evidence type="ECO:0000256" key="1">
    <source>
        <dbReference type="ARBA" id="ARBA00004496"/>
    </source>
</evidence>
<dbReference type="InterPro" id="IPR010625">
    <property type="entry name" value="CHCH"/>
</dbReference>
<dbReference type="Proteomes" id="UP000515158">
    <property type="component" value="Unplaced"/>
</dbReference>
<dbReference type="PANTHER" id="PTHR21107:SF2">
    <property type="entry name" value="CYTOCHROME C OXIDASE ASSEMBLY PROTEIN COX19"/>
    <property type="match status" value="1"/>
</dbReference>
<evidence type="ECO:0000256" key="4">
    <source>
        <dbReference type="ARBA" id="ARBA00038223"/>
    </source>
</evidence>
<organism evidence="8">
    <name type="scientific">Thrips palmi</name>
    <name type="common">Melon thrips</name>
    <dbReference type="NCBI Taxonomy" id="161013"/>
    <lineage>
        <taxon>Eukaryota</taxon>
        <taxon>Metazoa</taxon>
        <taxon>Ecdysozoa</taxon>
        <taxon>Arthropoda</taxon>
        <taxon>Hexapoda</taxon>
        <taxon>Insecta</taxon>
        <taxon>Pterygota</taxon>
        <taxon>Neoptera</taxon>
        <taxon>Paraneoptera</taxon>
        <taxon>Thysanoptera</taxon>
        <taxon>Terebrantia</taxon>
        <taxon>Thripoidea</taxon>
        <taxon>Thripidae</taxon>
        <taxon>Thrips</taxon>
    </lineage>
</organism>
<dbReference type="GO" id="GO:0005758">
    <property type="term" value="C:mitochondrial intermembrane space"/>
    <property type="evidence" value="ECO:0007669"/>
    <property type="project" value="TreeGrafter"/>
</dbReference>
<comment type="subcellular location">
    <subcellularLocation>
        <location evidence="1">Cytoplasm</location>
    </subcellularLocation>
</comment>
<protein>
    <recommendedName>
        <fullName evidence="5">Cytochrome c oxidase assembly protein COX19</fullName>
    </recommendedName>
</protein>
<evidence type="ECO:0000313" key="7">
    <source>
        <dbReference type="Proteomes" id="UP000515158"/>
    </source>
</evidence>
<evidence type="ECO:0000256" key="2">
    <source>
        <dbReference type="ARBA" id="ARBA00022490"/>
    </source>
</evidence>
<dbReference type="Pfam" id="PF06747">
    <property type="entry name" value="CHCH"/>
    <property type="match status" value="1"/>
</dbReference>
<comment type="similarity">
    <text evidence="4">Belongs to the COX19 family.</text>
</comment>
<dbReference type="AlphaFoldDB" id="A0A6P8Z2B3"/>
<dbReference type="InParanoid" id="A0A6P8Z2B3"/>
<dbReference type="OrthoDB" id="268594at2759"/>